<reference evidence="2" key="1">
    <citation type="submission" date="2021-01" db="EMBL/GenBank/DDBJ databases">
        <title>Whole genome shotgun sequence of Spirilliplanes yamanashiensis NBRC 15828.</title>
        <authorList>
            <person name="Komaki H."/>
            <person name="Tamura T."/>
        </authorList>
    </citation>
    <scope>NUCLEOTIDE SEQUENCE</scope>
    <source>
        <strain evidence="2">NBRC 15828</strain>
    </source>
</reference>
<dbReference type="Pfam" id="PF07963">
    <property type="entry name" value="N_methyl"/>
    <property type="match status" value="1"/>
</dbReference>
<dbReference type="InterPro" id="IPR045584">
    <property type="entry name" value="Pilin-like"/>
</dbReference>
<dbReference type="EMBL" id="BOOY01000018">
    <property type="protein sequence ID" value="GIJ03212.1"/>
    <property type="molecule type" value="Genomic_DNA"/>
</dbReference>
<dbReference type="InterPro" id="IPR012902">
    <property type="entry name" value="N_methyl_site"/>
</dbReference>
<accession>A0A8J3Y8H3</accession>
<dbReference type="PROSITE" id="PS00409">
    <property type="entry name" value="PROKAR_NTER_METHYL"/>
    <property type="match status" value="1"/>
</dbReference>
<dbReference type="NCBIfam" id="TIGR02532">
    <property type="entry name" value="IV_pilin_GFxxxE"/>
    <property type="match status" value="1"/>
</dbReference>
<keyword evidence="1" id="KW-1133">Transmembrane helix</keyword>
<keyword evidence="1" id="KW-0812">Transmembrane</keyword>
<proteinExistence type="predicted"/>
<comment type="caution">
    <text evidence="2">The sequence shown here is derived from an EMBL/GenBank/DDBJ whole genome shotgun (WGS) entry which is preliminary data.</text>
</comment>
<dbReference type="Proteomes" id="UP000652013">
    <property type="component" value="Unassembled WGS sequence"/>
</dbReference>
<evidence type="ECO:0000313" key="3">
    <source>
        <dbReference type="Proteomes" id="UP000652013"/>
    </source>
</evidence>
<dbReference type="SUPFAM" id="SSF54523">
    <property type="entry name" value="Pili subunits"/>
    <property type="match status" value="1"/>
</dbReference>
<evidence type="ECO:0000256" key="1">
    <source>
        <dbReference type="SAM" id="Phobius"/>
    </source>
</evidence>
<organism evidence="2 3">
    <name type="scientific">Spirilliplanes yamanashiensis</name>
    <dbReference type="NCBI Taxonomy" id="42233"/>
    <lineage>
        <taxon>Bacteria</taxon>
        <taxon>Bacillati</taxon>
        <taxon>Actinomycetota</taxon>
        <taxon>Actinomycetes</taxon>
        <taxon>Micromonosporales</taxon>
        <taxon>Micromonosporaceae</taxon>
        <taxon>Spirilliplanes</taxon>
    </lineage>
</organism>
<evidence type="ECO:0000313" key="2">
    <source>
        <dbReference type="EMBL" id="GIJ03212.1"/>
    </source>
</evidence>
<evidence type="ECO:0008006" key="4">
    <source>
        <dbReference type="Google" id="ProtNLM"/>
    </source>
</evidence>
<gene>
    <name evidence="2" type="ORF">Sya03_25640</name>
</gene>
<name>A0A8J3Y8H3_9ACTN</name>
<keyword evidence="1" id="KW-0472">Membrane</keyword>
<dbReference type="AlphaFoldDB" id="A0A8J3Y8H3"/>
<feature type="transmembrane region" description="Helical" evidence="1">
    <location>
        <begin position="12"/>
        <end position="37"/>
    </location>
</feature>
<keyword evidence="3" id="KW-1185">Reference proteome</keyword>
<protein>
    <recommendedName>
        <fullName evidence="4">Prepilin-type N-terminal cleavage/methylation domain-containing protein</fullName>
    </recommendedName>
</protein>
<dbReference type="RefSeq" id="WP_203938485.1">
    <property type="nucleotide sequence ID" value="NZ_BAAAGJ010000005.1"/>
</dbReference>
<sequence>MVRQKPEPSDSGFTLLEVVVALALIGITMGAVGTFFANGLRTTHRQGEQQTAVQFAVDGVEAARMLRGPALVAGRTACTSAASCPNPAVAGATAQVGSAWQGRWDMGTSAARLAPPAFPDEQTVDNVVFQRRFYIRQCWAAVTGSGACVDTKSVAAPAPFYRVVVAVSWRNSGCAAGVCSYAVSGLFTGTLPDPIFETES</sequence>